<feature type="transmembrane region" description="Helical" evidence="7">
    <location>
        <begin position="422"/>
        <end position="443"/>
    </location>
</feature>
<keyword evidence="9" id="KW-1185">Reference proteome</keyword>
<dbReference type="PANTHER" id="PTHR11819">
    <property type="entry name" value="SOLUTE CARRIER FAMILY 5"/>
    <property type="match status" value="1"/>
</dbReference>
<evidence type="ECO:0000256" key="4">
    <source>
        <dbReference type="ARBA" id="ARBA00022989"/>
    </source>
</evidence>
<dbReference type="Pfam" id="PF00474">
    <property type="entry name" value="SSF"/>
    <property type="match status" value="2"/>
</dbReference>
<feature type="transmembrane region" description="Helical" evidence="7">
    <location>
        <begin position="601"/>
        <end position="620"/>
    </location>
</feature>
<dbReference type="Gene3D" id="1.20.1730.10">
    <property type="entry name" value="Sodium/glucose cotransporter"/>
    <property type="match status" value="1"/>
</dbReference>
<dbReference type="Proteomes" id="UP000317178">
    <property type="component" value="Chromosome"/>
</dbReference>
<feature type="transmembrane region" description="Helical" evidence="7">
    <location>
        <begin position="320"/>
        <end position="347"/>
    </location>
</feature>
<dbReference type="PANTHER" id="PTHR11819:SF195">
    <property type="entry name" value="SODIUM_GLUCOSE COTRANSPORTER 4"/>
    <property type="match status" value="1"/>
</dbReference>
<evidence type="ECO:0000313" key="9">
    <source>
        <dbReference type="Proteomes" id="UP000317178"/>
    </source>
</evidence>
<gene>
    <name evidence="8" type="primary">sglT_5</name>
    <name evidence="8" type="ORF">Pla110_44750</name>
</gene>
<feature type="transmembrane region" description="Helical" evidence="7">
    <location>
        <begin position="647"/>
        <end position="664"/>
    </location>
</feature>
<accession>A0A518CU07</accession>
<dbReference type="AlphaFoldDB" id="A0A518CU07"/>
<dbReference type="GO" id="GO:0005412">
    <property type="term" value="F:D-glucose:sodium symporter activity"/>
    <property type="evidence" value="ECO:0007669"/>
    <property type="project" value="TreeGrafter"/>
</dbReference>
<name>A0A518CU07_9PLAN</name>
<evidence type="ECO:0000256" key="7">
    <source>
        <dbReference type="SAM" id="Phobius"/>
    </source>
</evidence>
<feature type="transmembrane region" description="Helical" evidence="7">
    <location>
        <begin position="228"/>
        <end position="248"/>
    </location>
</feature>
<dbReference type="InterPro" id="IPR038377">
    <property type="entry name" value="Na/Glc_symporter_sf"/>
</dbReference>
<protein>
    <submittedName>
        <fullName evidence="8">Sodium/glucose cotransporter</fullName>
    </submittedName>
</protein>
<feature type="transmembrane region" description="Helical" evidence="7">
    <location>
        <begin position="82"/>
        <end position="100"/>
    </location>
</feature>
<dbReference type="InterPro" id="IPR001734">
    <property type="entry name" value="Na/solute_symporter"/>
</dbReference>
<evidence type="ECO:0000256" key="5">
    <source>
        <dbReference type="ARBA" id="ARBA00023136"/>
    </source>
</evidence>
<evidence type="ECO:0000256" key="3">
    <source>
        <dbReference type="ARBA" id="ARBA00022692"/>
    </source>
</evidence>
<keyword evidence="3 7" id="KW-0812">Transmembrane</keyword>
<proteinExistence type="inferred from homology"/>
<dbReference type="EMBL" id="CP036281">
    <property type="protein sequence ID" value="QDU82713.1"/>
    <property type="molecule type" value="Genomic_DNA"/>
</dbReference>
<feature type="transmembrane region" description="Helical" evidence="7">
    <location>
        <begin position="458"/>
        <end position="476"/>
    </location>
</feature>
<evidence type="ECO:0000256" key="2">
    <source>
        <dbReference type="ARBA" id="ARBA00006434"/>
    </source>
</evidence>
<dbReference type="KEGG" id="plon:Pla110_44750"/>
<dbReference type="OrthoDB" id="9814523at2"/>
<feature type="transmembrane region" description="Helical" evidence="7">
    <location>
        <begin position="49"/>
        <end position="76"/>
    </location>
</feature>
<comment type="subcellular location">
    <subcellularLocation>
        <location evidence="1">Membrane</location>
        <topology evidence="1">Multi-pass membrane protein</topology>
    </subcellularLocation>
</comment>
<comment type="similarity">
    <text evidence="2 6">Belongs to the sodium:solute symporter (SSF) (TC 2.A.21) family.</text>
</comment>
<feature type="transmembrane region" description="Helical" evidence="7">
    <location>
        <begin position="367"/>
        <end position="388"/>
    </location>
</feature>
<sequence>MEWPFSTLDVVIFLVTLVGVMVVGLIAGRKEDTSEDYFLAGRQIRWWGVAGSIFGSNVSANHMVGMMGIGFTVGFAQAHFELGAILGLMVLCYFFLPVYRKLNIYTLSEYLEKRYDHRSRLAYAIIMLILMVLVEMVPALYIGSRSACVLLGETGTTVTVRDVDSEVTNFDPVTGEPVVGIATESKTFVEVVPSYYVAFVIAFALITASYTIFGGLKAVVYTDALQSLLILISGLTLAALTFSQLGGWDEMMTLDTVGDLAKGIAPAEKMHLYLPSNHEALPWTGVFTGLICMHCYYWGTNQFIVQRALGARNDIEARTGIVAAGFLKLLIPFFAIGTGIAAYYLFQIKQPDEHVVSDIAFTKLMDLVVPAGYGLFGLIAAGLIGAILSSIDSMMNSSATIVSVDIYKRYIKPDATDKEMILVGRVFIACAVLVATLMAIFVLNPNSERHFFLDIVDYQGYLTPGILVAFFFGMFWKRGTATAAFVTVLGGIAFSAIIDKGATWWLADVLDPQTNHASAEWVRANIGESLHFFHRVILVLICSSFLYVIVSLLQPAPTKEDLPTWQSTQNVSPLGSGLLVLGIAVALAVYISLGYLLVYELLSPLVAGLLGAAWTLIARAPSTVKSIGRRLAETDQKLVGVILTEDRVWSTLLCMLAIFMLYYYV</sequence>
<feature type="transmembrane region" description="Helical" evidence="7">
    <location>
        <begin position="195"/>
        <end position="216"/>
    </location>
</feature>
<feature type="transmembrane region" description="Helical" evidence="7">
    <location>
        <begin position="532"/>
        <end position="553"/>
    </location>
</feature>
<dbReference type="NCBIfam" id="TIGR00813">
    <property type="entry name" value="sss"/>
    <property type="match status" value="1"/>
</dbReference>
<dbReference type="RefSeq" id="WP_144999137.1">
    <property type="nucleotide sequence ID" value="NZ_CP036281.1"/>
</dbReference>
<evidence type="ECO:0000256" key="1">
    <source>
        <dbReference type="ARBA" id="ARBA00004141"/>
    </source>
</evidence>
<feature type="transmembrane region" description="Helical" evidence="7">
    <location>
        <begin position="483"/>
        <end position="507"/>
    </location>
</feature>
<reference evidence="8 9" key="1">
    <citation type="submission" date="2019-02" db="EMBL/GenBank/DDBJ databases">
        <title>Deep-cultivation of Planctomycetes and their phenomic and genomic characterization uncovers novel biology.</title>
        <authorList>
            <person name="Wiegand S."/>
            <person name="Jogler M."/>
            <person name="Boedeker C."/>
            <person name="Pinto D."/>
            <person name="Vollmers J."/>
            <person name="Rivas-Marin E."/>
            <person name="Kohn T."/>
            <person name="Peeters S.H."/>
            <person name="Heuer A."/>
            <person name="Rast P."/>
            <person name="Oberbeckmann S."/>
            <person name="Bunk B."/>
            <person name="Jeske O."/>
            <person name="Meyerdierks A."/>
            <person name="Storesund J.E."/>
            <person name="Kallscheuer N."/>
            <person name="Luecker S."/>
            <person name="Lage O.M."/>
            <person name="Pohl T."/>
            <person name="Merkel B.J."/>
            <person name="Hornburger P."/>
            <person name="Mueller R.-W."/>
            <person name="Bruemmer F."/>
            <person name="Labrenz M."/>
            <person name="Spormann A.M."/>
            <person name="Op den Camp H."/>
            <person name="Overmann J."/>
            <person name="Amann R."/>
            <person name="Jetten M.S.M."/>
            <person name="Mascher T."/>
            <person name="Medema M.H."/>
            <person name="Devos D.P."/>
            <person name="Kaster A.-K."/>
            <person name="Ovreas L."/>
            <person name="Rohde M."/>
            <person name="Galperin M.Y."/>
            <person name="Jogler C."/>
        </authorList>
    </citation>
    <scope>NUCLEOTIDE SEQUENCE [LARGE SCALE GENOMIC DNA]</scope>
    <source>
        <strain evidence="8 9">Pla110</strain>
    </source>
</reference>
<dbReference type="PROSITE" id="PS50283">
    <property type="entry name" value="NA_SOLUT_SYMP_3"/>
    <property type="match status" value="1"/>
</dbReference>
<feature type="transmembrane region" description="Helical" evidence="7">
    <location>
        <begin position="121"/>
        <end position="142"/>
    </location>
</feature>
<organism evidence="8 9">
    <name type="scientific">Polystyrenella longa</name>
    <dbReference type="NCBI Taxonomy" id="2528007"/>
    <lineage>
        <taxon>Bacteria</taxon>
        <taxon>Pseudomonadati</taxon>
        <taxon>Planctomycetota</taxon>
        <taxon>Planctomycetia</taxon>
        <taxon>Planctomycetales</taxon>
        <taxon>Planctomycetaceae</taxon>
        <taxon>Polystyrenella</taxon>
    </lineage>
</organism>
<dbReference type="GO" id="GO:0005886">
    <property type="term" value="C:plasma membrane"/>
    <property type="evidence" value="ECO:0007669"/>
    <property type="project" value="TreeGrafter"/>
</dbReference>
<evidence type="ECO:0000256" key="6">
    <source>
        <dbReference type="RuleBase" id="RU362091"/>
    </source>
</evidence>
<feature type="transmembrane region" description="Helical" evidence="7">
    <location>
        <begin position="280"/>
        <end position="299"/>
    </location>
</feature>
<feature type="transmembrane region" description="Helical" evidence="7">
    <location>
        <begin position="574"/>
        <end position="595"/>
    </location>
</feature>
<feature type="transmembrane region" description="Helical" evidence="7">
    <location>
        <begin position="6"/>
        <end position="28"/>
    </location>
</feature>
<keyword evidence="5 7" id="KW-0472">Membrane</keyword>
<evidence type="ECO:0000313" key="8">
    <source>
        <dbReference type="EMBL" id="QDU82713.1"/>
    </source>
</evidence>
<keyword evidence="4 7" id="KW-1133">Transmembrane helix</keyword>